<keyword evidence="1" id="KW-0812">Transmembrane</keyword>
<dbReference type="EMBL" id="UOFX01000027">
    <property type="protein sequence ID" value="VAX07645.1"/>
    <property type="molecule type" value="Genomic_DNA"/>
</dbReference>
<name>A0A3B1BMY4_9ZZZZ</name>
<feature type="transmembrane region" description="Helical" evidence="1">
    <location>
        <begin position="6"/>
        <end position="28"/>
    </location>
</feature>
<evidence type="ECO:0000313" key="2">
    <source>
        <dbReference type="EMBL" id="VAX07645.1"/>
    </source>
</evidence>
<dbReference type="AlphaFoldDB" id="A0A3B1BMY4"/>
<gene>
    <name evidence="2" type="ORF">MNBD_GAMMA26-1389</name>
</gene>
<sequence>MNADAVFWGAIICIAGSVVVVVVLAVRIGRLINKDTERNQQ</sequence>
<organism evidence="2">
    <name type="scientific">hydrothermal vent metagenome</name>
    <dbReference type="NCBI Taxonomy" id="652676"/>
    <lineage>
        <taxon>unclassified sequences</taxon>
        <taxon>metagenomes</taxon>
        <taxon>ecological metagenomes</taxon>
    </lineage>
</organism>
<evidence type="ECO:0000256" key="1">
    <source>
        <dbReference type="SAM" id="Phobius"/>
    </source>
</evidence>
<reference evidence="2" key="1">
    <citation type="submission" date="2018-06" db="EMBL/GenBank/DDBJ databases">
        <authorList>
            <person name="Zhirakovskaya E."/>
        </authorList>
    </citation>
    <scope>NUCLEOTIDE SEQUENCE</scope>
</reference>
<accession>A0A3B1BMY4</accession>
<protein>
    <submittedName>
        <fullName evidence="2">Uncharacterized protein</fullName>
    </submittedName>
</protein>
<proteinExistence type="predicted"/>
<keyword evidence="1" id="KW-1133">Transmembrane helix</keyword>
<keyword evidence="1" id="KW-0472">Membrane</keyword>